<dbReference type="AlphaFoldDB" id="A0A9P6EIG8"/>
<comment type="caution">
    <text evidence="1">The sequence shown here is derived from an EMBL/GenBank/DDBJ whole genome shotgun (WGS) entry which is preliminary data.</text>
</comment>
<dbReference type="OrthoDB" id="9991317at2759"/>
<evidence type="ECO:0000313" key="1">
    <source>
        <dbReference type="EMBL" id="KAF9529672.1"/>
    </source>
</evidence>
<dbReference type="InterPro" id="IPR011990">
    <property type="entry name" value="TPR-like_helical_dom_sf"/>
</dbReference>
<sequence>MPLRMIHLASSLQSRFERVGDLADLDSAIEHQQKAVSLTDDHPDIPKLQAMSMTNHLGSLFQDRFQITGDLTDSFNAIKYHQKAIYLLPADHPDSIPSASLSHIYLSTKPALSKQVI</sequence>
<dbReference type="Proteomes" id="UP000807306">
    <property type="component" value="Unassembled WGS sequence"/>
</dbReference>
<keyword evidence="2" id="KW-1185">Reference proteome</keyword>
<proteinExistence type="predicted"/>
<reference evidence="1" key="1">
    <citation type="submission" date="2020-11" db="EMBL/GenBank/DDBJ databases">
        <authorList>
            <consortium name="DOE Joint Genome Institute"/>
            <person name="Ahrendt S."/>
            <person name="Riley R."/>
            <person name="Andreopoulos W."/>
            <person name="Labutti K."/>
            <person name="Pangilinan J."/>
            <person name="Ruiz-Duenas F.J."/>
            <person name="Barrasa J.M."/>
            <person name="Sanchez-Garcia M."/>
            <person name="Camarero S."/>
            <person name="Miyauchi S."/>
            <person name="Serrano A."/>
            <person name="Linde D."/>
            <person name="Babiker R."/>
            <person name="Drula E."/>
            <person name="Ayuso-Fernandez I."/>
            <person name="Pacheco R."/>
            <person name="Padilla G."/>
            <person name="Ferreira P."/>
            <person name="Barriuso J."/>
            <person name="Kellner H."/>
            <person name="Castanera R."/>
            <person name="Alfaro M."/>
            <person name="Ramirez L."/>
            <person name="Pisabarro A.G."/>
            <person name="Kuo A."/>
            <person name="Tritt A."/>
            <person name="Lipzen A."/>
            <person name="He G."/>
            <person name="Yan M."/>
            <person name="Ng V."/>
            <person name="Cullen D."/>
            <person name="Martin F."/>
            <person name="Rosso M.-N."/>
            <person name="Henrissat B."/>
            <person name="Hibbett D."/>
            <person name="Martinez A.T."/>
            <person name="Grigoriev I.V."/>
        </authorList>
    </citation>
    <scope>NUCLEOTIDE SEQUENCE</scope>
    <source>
        <strain evidence="1">CBS 506.95</strain>
    </source>
</reference>
<name>A0A9P6EIG8_9AGAR</name>
<accession>A0A9P6EIG8</accession>
<gene>
    <name evidence="1" type="ORF">CPB83DRAFT_246880</name>
</gene>
<organism evidence="1 2">
    <name type="scientific">Crepidotus variabilis</name>
    <dbReference type="NCBI Taxonomy" id="179855"/>
    <lineage>
        <taxon>Eukaryota</taxon>
        <taxon>Fungi</taxon>
        <taxon>Dikarya</taxon>
        <taxon>Basidiomycota</taxon>
        <taxon>Agaricomycotina</taxon>
        <taxon>Agaricomycetes</taxon>
        <taxon>Agaricomycetidae</taxon>
        <taxon>Agaricales</taxon>
        <taxon>Agaricineae</taxon>
        <taxon>Crepidotaceae</taxon>
        <taxon>Crepidotus</taxon>
    </lineage>
</organism>
<evidence type="ECO:0000313" key="2">
    <source>
        <dbReference type="Proteomes" id="UP000807306"/>
    </source>
</evidence>
<protein>
    <submittedName>
        <fullName evidence="1">Uncharacterized protein</fullName>
    </submittedName>
</protein>
<dbReference type="Gene3D" id="1.25.40.10">
    <property type="entry name" value="Tetratricopeptide repeat domain"/>
    <property type="match status" value="1"/>
</dbReference>
<dbReference type="EMBL" id="MU157844">
    <property type="protein sequence ID" value="KAF9529672.1"/>
    <property type="molecule type" value="Genomic_DNA"/>
</dbReference>